<evidence type="ECO:0000256" key="8">
    <source>
        <dbReference type="ARBA" id="ARBA00022729"/>
    </source>
</evidence>
<evidence type="ECO:0000256" key="12">
    <source>
        <dbReference type="ARBA" id="ARBA00023157"/>
    </source>
</evidence>
<dbReference type="InterPro" id="IPR000834">
    <property type="entry name" value="Peptidase_M14"/>
</dbReference>
<keyword evidence="8 16" id="KW-0732">Signal</keyword>
<evidence type="ECO:0000256" key="11">
    <source>
        <dbReference type="ARBA" id="ARBA00023049"/>
    </source>
</evidence>
<evidence type="ECO:0000256" key="15">
    <source>
        <dbReference type="PROSITE-ProRule" id="PRU01379"/>
    </source>
</evidence>
<comment type="caution">
    <text evidence="18">The sequence shown here is derived from an EMBL/GenBank/DDBJ whole genome shotgun (WGS) entry which is preliminary data.</text>
</comment>
<evidence type="ECO:0000256" key="16">
    <source>
        <dbReference type="SAM" id="SignalP"/>
    </source>
</evidence>
<evidence type="ECO:0000256" key="1">
    <source>
        <dbReference type="ARBA" id="ARBA00001947"/>
    </source>
</evidence>
<comment type="function">
    <text evidence="13">Involved in the digestion of the blood meal.</text>
</comment>
<evidence type="ECO:0000259" key="17">
    <source>
        <dbReference type="PROSITE" id="PS52035"/>
    </source>
</evidence>
<keyword evidence="4" id="KW-0964">Secreted</keyword>
<dbReference type="Gene3D" id="3.30.70.340">
    <property type="entry name" value="Metallocarboxypeptidase-like"/>
    <property type="match status" value="1"/>
</dbReference>
<feature type="domain" description="Peptidase M14" evidence="17">
    <location>
        <begin position="115"/>
        <end position="409"/>
    </location>
</feature>
<feature type="signal peptide" evidence="16">
    <location>
        <begin position="1"/>
        <end position="15"/>
    </location>
</feature>
<dbReference type="PANTHER" id="PTHR11705:SF153">
    <property type="entry name" value="ZINC CARBOXYPEPTIDASE A 1-LIKE PROTEIN"/>
    <property type="match status" value="1"/>
</dbReference>
<dbReference type="SUPFAM" id="SSF54897">
    <property type="entry name" value="Protease propeptides/inhibitors"/>
    <property type="match status" value="1"/>
</dbReference>
<keyword evidence="19" id="KW-1185">Reference proteome</keyword>
<dbReference type="Gene3D" id="3.40.630.10">
    <property type="entry name" value="Zn peptidases"/>
    <property type="match status" value="1"/>
</dbReference>
<organism evidence="18 19">
    <name type="scientific">Exocentrus adspersus</name>
    <dbReference type="NCBI Taxonomy" id="1586481"/>
    <lineage>
        <taxon>Eukaryota</taxon>
        <taxon>Metazoa</taxon>
        <taxon>Ecdysozoa</taxon>
        <taxon>Arthropoda</taxon>
        <taxon>Hexapoda</taxon>
        <taxon>Insecta</taxon>
        <taxon>Pterygota</taxon>
        <taxon>Neoptera</taxon>
        <taxon>Endopterygota</taxon>
        <taxon>Coleoptera</taxon>
        <taxon>Polyphaga</taxon>
        <taxon>Cucujiformia</taxon>
        <taxon>Chrysomeloidea</taxon>
        <taxon>Cerambycidae</taxon>
        <taxon>Lamiinae</taxon>
        <taxon>Acanthocinini</taxon>
        <taxon>Exocentrus</taxon>
    </lineage>
</organism>
<evidence type="ECO:0000256" key="2">
    <source>
        <dbReference type="ARBA" id="ARBA00004613"/>
    </source>
</evidence>
<dbReference type="CDD" id="cd03860">
    <property type="entry name" value="M14_CP_A-B_like"/>
    <property type="match status" value="1"/>
</dbReference>
<dbReference type="PROSITE" id="PS52035">
    <property type="entry name" value="PEPTIDASE_M14"/>
    <property type="match status" value="1"/>
</dbReference>
<feature type="active site" description="Proton donor/acceptor" evidence="15">
    <location>
        <position position="375"/>
    </location>
</feature>
<accession>A0AAV8VZE8</accession>
<reference evidence="18 19" key="1">
    <citation type="journal article" date="2023" name="Insect Mol. Biol.">
        <title>Genome sequencing provides insights into the evolution of gene families encoding plant cell wall-degrading enzymes in longhorned beetles.</title>
        <authorList>
            <person name="Shin N.R."/>
            <person name="Okamura Y."/>
            <person name="Kirsch R."/>
            <person name="Pauchet Y."/>
        </authorList>
    </citation>
    <scope>NUCLEOTIDE SEQUENCE [LARGE SCALE GENOMIC DNA]</scope>
    <source>
        <strain evidence="18">EAD_L_NR</strain>
    </source>
</reference>
<dbReference type="GO" id="GO:0008270">
    <property type="term" value="F:zinc ion binding"/>
    <property type="evidence" value="ECO:0007669"/>
    <property type="project" value="InterPro"/>
</dbReference>
<evidence type="ECO:0000256" key="3">
    <source>
        <dbReference type="ARBA" id="ARBA00005988"/>
    </source>
</evidence>
<keyword evidence="10" id="KW-0862">Zinc</keyword>
<proteinExistence type="inferred from homology"/>
<dbReference type="AlphaFoldDB" id="A0AAV8VZE8"/>
<evidence type="ECO:0000313" key="18">
    <source>
        <dbReference type="EMBL" id="KAJ8919787.1"/>
    </source>
</evidence>
<evidence type="ECO:0000256" key="9">
    <source>
        <dbReference type="ARBA" id="ARBA00022801"/>
    </source>
</evidence>
<dbReference type="PRINTS" id="PR00765">
    <property type="entry name" value="CRBOXYPTASEA"/>
</dbReference>
<dbReference type="PROSITE" id="PS00133">
    <property type="entry name" value="CARBOXYPEPT_ZN_2"/>
    <property type="match status" value="1"/>
</dbReference>
<evidence type="ECO:0000313" key="19">
    <source>
        <dbReference type="Proteomes" id="UP001159042"/>
    </source>
</evidence>
<name>A0AAV8VZE8_9CUCU</name>
<evidence type="ECO:0000256" key="5">
    <source>
        <dbReference type="ARBA" id="ARBA00022645"/>
    </source>
</evidence>
<dbReference type="PANTHER" id="PTHR11705">
    <property type="entry name" value="PROTEASE FAMILY M14 CARBOXYPEPTIDASE A,B"/>
    <property type="match status" value="1"/>
</dbReference>
<protein>
    <recommendedName>
        <fullName evidence="14">Zinc carboxypeptidase A 1</fullName>
    </recommendedName>
</protein>
<evidence type="ECO:0000256" key="13">
    <source>
        <dbReference type="ARBA" id="ARBA00057299"/>
    </source>
</evidence>
<dbReference type="GO" id="GO:0006508">
    <property type="term" value="P:proteolysis"/>
    <property type="evidence" value="ECO:0007669"/>
    <property type="project" value="UniProtKB-KW"/>
</dbReference>
<evidence type="ECO:0000256" key="4">
    <source>
        <dbReference type="ARBA" id="ARBA00022525"/>
    </source>
</evidence>
<dbReference type="InterPro" id="IPR057247">
    <property type="entry name" value="CARBOXYPEPT_ZN_2"/>
</dbReference>
<gene>
    <name evidence="18" type="ORF">NQ315_006316</name>
</gene>
<dbReference type="SMART" id="SM00631">
    <property type="entry name" value="Zn_pept"/>
    <property type="match status" value="1"/>
</dbReference>
<dbReference type="Proteomes" id="UP001159042">
    <property type="component" value="Unassembled WGS sequence"/>
</dbReference>
<dbReference type="GO" id="GO:0004181">
    <property type="term" value="F:metallocarboxypeptidase activity"/>
    <property type="evidence" value="ECO:0007669"/>
    <property type="project" value="InterPro"/>
</dbReference>
<keyword evidence="12" id="KW-1015">Disulfide bond</keyword>
<feature type="chain" id="PRO_5044001190" description="Zinc carboxypeptidase A 1" evidence="16">
    <location>
        <begin position="16"/>
        <end position="417"/>
    </location>
</feature>
<evidence type="ECO:0000256" key="14">
    <source>
        <dbReference type="ARBA" id="ARBA00069039"/>
    </source>
</evidence>
<keyword evidence="6" id="KW-0645">Protease</keyword>
<dbReference type="Pfam" id="PF00246">
    <property type="entry name" value="Peptidase_M14"/>
    <property type="match status" value="1"/>
</dbReference>
<keyword evidence="5" id="KW-0121">Carboxypeptidase</keyword>
<evidence type="ECO:0000256" key="6">
    <source>
        <dbReference type="ARBA" id="ARBA00022670"/>
    </source>
</evidence>
<dbReference type="InterPro" id="IPR003146">
    <property type="entry name" value="M14A_act_pep"/>
</dbReference>
<dbReference type="FunFam" id="3.40.630.10:FF:000040">
    <property type="entry name" value="zinc carboxypeptidase"/>
    <property type="match status" value="1"/>
</dbReference>
<dbReference type="FunFam" id="3.30.70.340:FF:000002">
    <property type="entry name" value="Carboxypeptidase A"/>
    <property type="match status" value="1"/>
</dbReference>
<dbReference type="EMBL" id="JANEYG010000016">
    <property type="protein sequence ID" value="KAJ8919787.1"/>
    <property type="molecule type" value="Genomic_DNA"/>
</dbReference>
<dbReference type="SUPFAM" id="SSF53187">
    <property type="entry name" value="Zn-dependent exopeptidases"/>
    <property type="match status" value="1"/>
</dbReference>
<sequence length="417" mass="47506">MKLLILFILSVCSVGEKIRYDGFKLYKITPTTRQAADALHDLELAENPDFNFWNPVRQVGKPVNVMVPPYQTSYLETMASSLGMDFNVVMEDVQKQIDLQQPATRATNDSFGWTRYHTLDEINDWLRNISTRFPEIVTFIEAEGKSYEGRSIYGIRISYSPDNVNNSVFLESNIHSNEWITSAVSTYIVNELLTSSDVTVRQVAESHDWYFFPVFNPDGFVYAHTADRLWRKTRVPHSILCLGADPNRNWAHSWNSIGTSNSPCSEIYSGPEPFSEPMCRSMSQFISTVAESLVGYISFHSYSQLLLLPYGHTGEHLENYQQMYDIGLKAVDALAARYGTHYYVGTIYETIYPASGTSADWVKGTFHTPIVYSYELRDRGEYGFLLPPEQILPTAEETLDSFVTIFIEYQNSLNNTG</sequence>
<comment type="cofactor">
    <cofactor evidence="1">
        <name>Zn(2+)</name>
        <dbReference type="ChEBI" id="CHEBI:29105"/>
    </cofactor>
</comment>
<dbReference type="GO" id="GO:0005615">
    <property type="term" value="C:extracellular space"/>
    <property type="evidence" value="ECO:0007669"/>
    <property type="project" value="TreeGrafter"/>
</dbReference>
<comment type="subcellular location">
    <subcellularLocation>
        <location evidence="2">Secreted</location>
    </subcellularLocation>
</comment>
<keyword evidence="11" id="KW-0482">Metalloprotease</keyword>
<evidence type="ECO:0000256" key="10">
    <source>
        <dbReference type="ARBA" id="ARBA00022833"/>
    </source>
</evidence>
<evidence type="ECO:0000256" key="7">
    <source>
        <dbReference type="ARBA" id="ARBA00022723"/>
    </source>
</evidence>
<dbReference type="Pfam" id="PF02244">
    <property type="entry name" value="Propep_M14"/>
    <property type="match status" value="1"/>
</dbReference>
<keyword evidence="7" id="KW-0479">Metal-binding</keyword>
<keyword evidence="9" id="KW-0378">Hydrolase</keyword>
<comment type="similarity">
    <text evidence="3 15">Belongs to the peptidase M14 family.</text>
</comment>
<dbReference type="InterPro" id="IPR036990">
    <property type="entry name" value="M14A-like_propep"/>
</dbReference>